<reference evidence="3 4" key="1">
    <citation type="submission" date="2017-11" db="EMBL/GenBank/DDBJ databases">
        <title>Bradyrhizobium forestalis sp. nov., an efficient nitrogen-fixing bacterium isolated from nodules of forest legume species in the Amazon.</title>
        <authorList>
            <person name="Costa E.M."/>
            <person name="Guimaraes A."/>
            <person name="Carvalho T.S."/>
            <person name="Rodrigues T.L."/>
            <person name="Ribeiro P.R.A."/>
            <person name="Lebbe L."/>
            <person name="Willems A."/>
            <person name="Moreira F.M.S."/>
        </authorList>
    </citation>
    <scope>NUCLEOTIDE SEQUENCE [LARGE SCALE GENOMIC DNA]</scope>
    <source>
        <strain evidence="3 4">INPA54B</strain>
    </source>
</reference>
<dbReference type="EMBL" id="PGVG01000040">
    <property type="protein sequence ID" value="PJG51262.1"/>
    <property type="molecule type" value="Genomic_DNA"/>
</dbReference>
<dbReference type="Pfam" id="PF14028">
    <property type="entry name" value="Lant_dehydr_C"/>
    <property type="match status" value="1"/>
</dbReference>
<evidence type="ECO:0000313" key="3">
    <source>
        <dbReference type="EMBL" id="PJG51262.1"/>
    </source>
</evidence>
<evidence type="ECO:0000256" key="1">
    <source>
        <dbReference type="SAM" id="MobiDB-lite"/>
    </source>
</evidence>
<dbReference type="AlphaFoldDB" id="A0A2M8R0B5"/>
<gene>
    <name evidence="3" type="ORF">CVM73_32110</name>
</gene>
<keyword evidence="4" id="KW-1185">Reference proteome</keyword>
<proteinExistence type="predicted"/>
<dbReference type="Proteomes" id="UP000231194">
    <property type="component" value="Unassembled WGS sequence"/>
</dbReference>
<feature type="compositionally biased region" description="Polar residues" evidence="1">
    <location>
        <begin position="277"/>
        <end position="287"/>
    </location>
</feature>
<feature type="region of interest" description="Disordered" evidence="1">
    <location>
        <begin position="261"/>
        <end position="287"/>
    </location>
</feature>
<dbReference type="OrthoDB" id="4678170at2"/>
<dbReference type="RefSeq" id="WP_100235759.1">
    <property type="nucleotide sequence ID" value="NZ_PGVG01000040.1"/>
</dbReference>
<name>A0A2M8R0B5_9BRAD</name>
<accession>A0A2M8R0B5</accession>
<comment type="caution">
    <text evidence="3">The sequence shown here is derived from an EMBL/GenBank/DDBJ whole genome shotgun (WGS) entry which is preliminary data.</text>
</comment>
<protein>
    <recommendedName>
        <fullName evidence="2">Thiopeptide-type bacteriocin biosynthesis domain-containing protein</fullName>
    </recommendedName>
</protein>
<dbReference type="NCBIfam" id="TIGR03891">
    <property type="entry name" value="thiopep_ocin"/>
    <property type="match status" value="1"/>
</dbReference>
<feature type="domain" description="Thiopeptide-type bacteriocin biosynthesis" evidence="2">
    <location>
        <begin position="8"/>
        <end position="236"/>
    </location>
</feature>
<dbReference type="InterPro" id="IPR023809">
    <property type="entry name" value="Thiopep_bacteriocin_synth_dom"/>
</dbReference>
<evidence type="ECO:0000313" key="4">
    <source>
        <dbReference type="Proteomes" id="UP000231194"/>
    </source>
</evidence>
<evidence type="ECO:0000259" key="2">
    <source>
        <dbReference type="Pfam" id="PF14028"/>
    </source>
</evidence>
<sequence>MASRNDRWLQLNVALARHNGTALPAARHVLRAIEELPASARAGFFFQRKPPDLRLRFAGDRERLSVRLLPLLRRARSEGHVLRYFSSVYEPEYRQFGGPECMRAVHKFWNTDSLMWIRSDRLAENGFADRERGPFIEAVLEDLFWRAMEDPCEVWDAWCNFGVLVRASLPGSMTTCPPRICDLQAAALPHEADLAARYQQANAALADGLSRARENGRMSCGIRSIMPFIALFTLNRHGYDQPRLTALAGVMAAAWNPKQQLTGAAPAPARRELPPVTATTPQHTAPG</sequence>
<organism evidence="3 4">
    <name type="scientific">Bradyrhizobium forestalis</name>
    <dbReference type="NCBI Taxonomy" id="1419263"/>
    <lineage>
        <taxon>Bacteria</taxon>
        <taxon>Pseudomonadati</taxon>
        <taxon>Pseudomonadota</taxon>
        <taxon>Alphaproteobacteria</taxon>
        <taxon>Hyphomicrobiales</taxon>
        <taxon>Nitrobacteraceae</taxon>
        <taxon>Bradyrhizobium</taxon>
    </lineage>
</organism>